<evidence type="ECO:0000256" key="1">
    <source>
        <dbReference type="SAM" id="SignalP"/>
    </source>
</evidence>
<keyword evidence="1" id="KW-0732">Signal</keyword>
<dbReference type="Proteomes" id="UP000186469">
    <property type="component" value="Unassembled WGS sequence"/>
</dbReference>
<name>A0A1M7TQG9_9BACT</name>
<dbReference type="STRING" id="1121455.SAMN02745728_02363"/>
<dbReference type="RefSeq" id="WP_072698023.1">
    <property type="nucleotide sequence ID" value="NZ_FRDI01000019.1"/>
</dbReference>
<dbReference type="InterPro" id="IPR028994">
    <property type="entry name" value="Integrin_alpha_N"/>
</dbReference>
<dbReference type="AlphaFoldDB" id="A0A1M7TQG9"/>
<organism evidence="2 3">
    <name type="scientific">Desulfovibrio litoralis DSM 11393</name>
    <dbReference type="NCBI Taxonomy" id="1121455"/>
    <lineage>
        <taxon>Bacteria</taxon>
        <taxon>Pseudomonadati</taxon>
        <taxon>Thermodesulfobacteriota</taxon>
        <taxon>Desulfovibrionia</taxon>
        <taxon>Desulfovibrionales</taxon>
        <taxon>Desulfovibrionaceae</taxon>
        <taxon>Desulfovibrio</taxon>
    </lineage>
</organism>
<proteinExistence type="predicted"/>
<gene>
    <name evidence="2" type="ORF">SAMN02745728_02363</name>
</gene>
<dbReference type="EMBL" id="FRDI01000019">
    <property type="protein sequence ID" value="SHN72950.1"/>
    <property type="molecule type" value="Genomic_DNA"/>
</dbReference>
<sequence length="563" mass="62184">MLTIKMRNLLSIAASIFFGILLLLNATHASAQQGNTYGVMPFSVNGPAGYKYLEKAIPEMLSSRLYWKDHFNPIAQEQTAKLGAVSGESNAANAQKTLKTAYLIYGTVNIIGEDASLDVKIRDSKGNIVSKNRETKVAQLIPVLKTVADSISTDIFKRPSQTNTVRETTTPAKVNQMNSEIVVNQDSSKDVYLNPQFRYTGSDTDSSRQRSQTLNFSSVDMTIGDLDNDNKNEVLILSATRLYIFNYEKEQLKQMAEYKFPVNCQLLRVSVLPSSAGTPKIIVSTLDQKKPRSFIFTYKGGALAEVNNRVPYFLNVMNLPPDYAPYLVGQSYVTPGLFRMGVYEAIINGTEVSLNKKLDLPEGANLFNTTFMPGSNGVPAESKVVMLSSRERLVVFNNSGGRLSETDERFSGSANGVEVSTSMPGLGDDQVTIPNTFFMPLRMYAVDLDADGRYELLANRPISTASELFERYRFFPQSEIQALYWDGTGLNLQWKTRRIKGSTVAFQIADVNNDGSTSLVVCINTHPGALGAAKRKTILLVYPLDLTKTDPNTAADPSEKEEQ</sequence>
<keyword evidence="3" id="KW-1185">Reference proteome</keyword>
<evidence type="ECO:0000313" key="3">
    <source>
        <dbReference type="Proteomes" id="UP000186469"/>
    </source>
</evidence>
<reference evidence="2 3" key="1">
    <citation type="submission" date="2016-12" db="EMBL/GenBank/DDBJ databases">
        <authorList>
            <person name="Song W.-J."/>
            <person name="Kurnit D.M."/>
        </authorList>
    </citation>
    <scope>NUCLEOTIDE SEQUENCE [LARGE SCALE GENOMIC DNA]</scope>
    <source>
        <strain evidence="2 3">DSM 11393</strain>
    </source>
</reference>
<evidence type="ECO:0000313" key="2">
    <source>
        <dbReference type="EMBL" id="SHN72950.1"/>
    </source>
</evidence>
<accession>A0A1M7TQG9</accession>
<evidence type="ECO:0008006" key="4">
    <source>
        <dbReference type="Google" id="ProtNLM"/>
    </source>
</evidence>
<feature type="signal peptide" evidence="1">
    <location>
        <begin position="1"/>
        <end position="31"/>
    </location>
</feature>
<feature type="chain" id="PRO_5013065520" description="VCBS repeat-containing protein" evidence="1">
    <location>
        <begin position="32"/>
        <end position="563"/>
    </location>
</feature>
<dbReference type="SUPFAM" id="SSF69318">
    <property type="entry name" value="Integrin alpha N-terminal domain"/>
    <property type="match status" value="1"/>
</dbReference>
<protein>
    <recommendedName>
        <fullName evidence="4">VCBS repeat-containing protein</fullName>
    </recommendedName>
</protein>